<dbReference type="EMBL" id="CM001882">
    <property type="protein sequence ID" value="EOY03989.1"/>
    <property type="molecule type" value="Genomic_DNA"/>
</dbReference>
<dbReference type="InParanoid" id="A0A061ENT0"/>
<dbReference type="PROSITE" id="PS50053">
    <property type="entry name" value="UBIQUITIN_2"/>
    <property type="match status" value="1"/>
</dbReference>
<dbReference type="eggNOG" id="ENOG502S6ZX">
    <property type="taxonomic scope" value="Eukaryota"/>
</dbReference>
<accession>A0A061ENT0</accession>
<evidence type="ECO:0000313" key="2">
    <source>
        <dbReference type="EMBL" id="EOY03989.1"/>
    </source>
</evidence>
<feature type="domain" description="Ubiquitin-like" evidence="1">
    <location>
        <begin position="1"/>
        <end position="75"/>
    </location>
</feature>
<dbReference type="SUPFAM" id="SSF54236">
    <property type="entry name" value="Ubiquitin-like"/>
    <property type="match status" value="1"/>
</dbReference>
<dbReference type="PANTHER" id="PTHR10621:SF61">
    <property type="entry name" value="UBIQUITIN FAMILY PROTEIN"/>
    <property type="match status" value="1"/>
</dbReference>
<dbReference type="Pfam" id="PF00240">
    <property type="entry name" value="ubiquitin"/>
    <property type="match status" value="1"/>
</dbReference>
<dbReference type="HOGENOM" id="CLU_1985635_0_0_1"/>
<dbReference type="Gramene" id="EOY03989">
    <property type="protein sequence ID" value="EOY03989"/>
    <property type="gene ID" value="TCM_019220"/>
</dbReference>
<dbReference type="AlphaFoldDB" id="A0A061ENT0"/>
<evidence type="ECO:0000259" key="1">
    <source>
        <dbReference type="PROSITE" id="PS50053"/>
    </source>
</evidence>
<dbReference type="SMART" id="SM00213">
    <property type="entry name" value="UBQ"/>
    <property type="match status" value="1"/>
</dbReference>
<dbReference type="Proteomes" id="UP000026915">
    <property type="component" value="Chromosome 4"/>
</dbReference>
<dbReference type="CDD" id="cd17039">
    <property type="entry name" value="Ubl_ubiquitin_like"/>
    <property type="match status" value="1"/>
</dbReference>
<dbReference type="OMA" id="GSHVYMF"/>
<dbReference type="PANTHER" id="PTHR10621">
    <property type="entry name" value="UV EXCISION REPAIR PROTEIN RAD23"/>
    <property type="match status" value="1"/>
</dbReference>
<evidence type="ECO:0000313" key="3">
    <source>
        <dbReference type="Proteomes" id="UP000026915"/>
    </source>
</evidence>
<gene>
    <name evidence="2" type="ORF">TCM_019220</name>
</gene>
<organism evidence="2 3">
    <name type="scientific">Theobroma cacao</name>
    <name type="common">Cacao</name>
    <name type="synonym">Cocoa</name>
    <dbReference type="NCBI Taxonomy" id="3641"/>
    <lineage>
        <taxon>Eukaryota</taxon>
        <taxon>Viridiplantae</taxon>
        <taxon>Streptophyta</taxon>
        <taxon>Embryophyta</taxon>
        <taxon>Tracheophyta</taxon>
        <taxon>Spermatophyta</taxon>
        <taxon>Magnoliopsida</taxon>
        <taxon>eudicotyledons</taxon>
        <taxon>Gunneridae</taxon>
        <taxon>Pentapetalae</taxon>
        <taxon>rosids</taxon>
        <taxon>malvids</taxon>
        <taxon>Malvales</taxon>
        <taxon>Malvaceae</taxon>
        <taxon>Byttnerioideae</taxon>
        <taxon>Theobroma</taxon>
    </lineage>
</organism>
<name>A0A061ENT0_THECC</name>
<reference evidence="2 3" key="1">
    <citation type="journal article" date="2013" name="Genome Biol.">
        <title>The genome sequence of the most widely cultivated cacao type and its use to identify candidate genes regulating pod color.</title>
        <authorList>
            <person name="Motamayor J.C."/>
            <person name="Mockaitis K."/>
            <person name="Schmutz J."/>
            <person name="Haiminen N."/>
            <person name="Iii D.L."/>
            <person name="Cornejo O."/>
            <person name="Findley S.D."/>
            <person name="Zheng P."/>
            <person name="Utro F."/>
            <person name="Royaert S."/>
            <person name="Saski C."/>
            <person name="Jenkins J."/>
            <person name="Podicheti R."/>
            <person name="Zhao M."/>
            <person name="Scheffler B.E."/>
            <person name="Stack J.C."/>
            <person name="Feltus F.A."/>
            <person name="Mustiga G.M."/>
            <person name="Amores F."/>
            <person name="Phillips W."/>
            <person name="Marelli J.P."/>
            <person name="May G.D."/>
            <person name="Shapiro H."/>
            <person name="Ma J."/>
            <person name="Bustamante C.D."/>
            <person name="Schnell R.J."/>
            <person name="Main D."/>
            <person name="Gilbert D."/>
            <person name="Parida L."/>
            <person name="Kuhn D.N."/>
        </authorList>
    </citation>
    <scope>NUCLEOTIDE SEQUENCE [LARGE SCALE GENOMIC DNA]</scope>
    <source>
        <strain evidence="3">cv. Matina 1-6</strain>
    </source>
</reference>
<dbReference type="Gene3D" id="3.10.20.90">
    <property type="entry name" value="Phosphatidylinositol 3-kinase Catalytic Subunit, Chain A, domain 1"/>
    <property type="match status" value="1"/>
</dbReference>
<protein>
    <submittedName>
        <fullName evidence="2">Ubiquitin-like superfamily protein</fullName>
    </submittedName>
</protein>
<dbReference type="InterPro" id="IPR029071">
    <property type="entry name" value="Ubiquitin-like_domsf"/>
</dbReference>
<sequence>MKVVVEILTGNLFYIQVGNDATVGDLKKEIEAQENLPRQRMILVVDKNQSHPRINDEDAASLVDCGVQDGSHIYLFFSHLEDESPYHHREYGMEKKREEILPYTYISTMGEPFLTLANKVSDVTCE</sequence>
<dbReference type="InterPro" id="IPR000626">
    <property type="entry name" value="Ubiquitin-like_dom"/>
</dbReference>
<keyword evidence="3" id="KW-1185">Reference proteome</keyword>
<proteinExistence type="predicted"/>